<proteinExistence type="predicted"/>
<organism evidence="2 3">
    <name type="scientific">Parablautia intestinalis</name>
    <dbReference type="NCBI Taxonomy" id="2320100"/>
    <lineage>
        <taxon>Bacteria</taxon>
        <taxon>Bacillati</taxon>
        <taxon>Bacillota</taxon>
        <taxon>Clostridia</taxon>
        <taxon>Lachnospirales</taxon>
        <taxon>Lachnospiraceae</taxon>
        <taxon>Parablautia</taxon>
    </lineage>
</organism>
<name>A0A3A9ARU6_9FIRM</name>
<evidence type="ECO:0000256" key="1">
    <source>
        <dbReference type="SAM" id="Phobius"/>
    </source>
</evidence>
<keyword evidence="1" id="KW-0812">Transmembrane</keyword>
<dbReference type="Gene3D" id="1.10.3730.20">
    <property type="match status" value="1"/>
</dbReference>
<dbReference type="EMBL" id="RAYQ01000001">
    <property type="protein sequence ID" value="RKI94108.1"/>
    <property type="molecule type" value="Genomic_DNA"/>
</dbReference>
<feature type="transmembrane region" description="Helical" evidence="1">
    <location>
        <begin position="69"/>
        <end position="89"/>
    </location>
</feature>
<dbReference type="InterPro" id="IPR037185">
    <property type="entry name" value="EmrE-like"/>
</dbReference>
<feature type="transmembrane region" description="Helical" evidence="1">
    <location>
        <begin position="36"/>
        <end position="57"/>
    </location>
</feature>
<dbReference type="Proteomes" id="UP000280696">
    <property type="component" value="Unassembled WGS sequence"/>
</dbReference>
<reference evidence="2 3" key="1">
    <citation type="submission" date="2018-09" db="EMBL/GenBank/DDBJ databases">
        <title>Murine metabolic-syndrome-specific gut microbial biobank.</title>
        <authorList>
            <person name="Liu C."/>
        </authorList>
    </citation>
    <scope>NUCLEOTIDE SEQUENCE [LARGE SCALE GENOMIC DNA]</scope>
    <source>
        <strain evidence="2 3">0.1xD8-82</strain>
    </source>
</reference>
<sequence>MKKNFKWKDILMLQAVFFIYSISSVVSKFASGKELFSLEFILIYGLDVAILGVYALLWQQVIKHFELSVAYANKAVTLLWTLVWSLFLFHEHITVWKGAGILLVMTGIFILNGEEGK</sequence>
<keyword evidence="1" id="KW-0472">Membrane</keyword>
<keyword evidence="3" id="KW-1185">Reference proteome</keyword>
<evidence type="ECO:0000313" key="2">
    <source>
        <dbReference type="EMBL" id="RKI94108.1"/>
    </source>
</evidence>
<comment type="caution">
    <text evidence="2">The sequence shown here is derived from an EMBL/GenBank/DDBJ whole genome shotgun (WGS) entry which is preliminary data.</text>
</comment>
<gene>
    <name evidence="2" type="ORF">D7V94_00560</name>
</gene>
<evidence type="ECO:0000313" key="3">
    <source>
        <dbReference type="Proteomes" id="UP000280696"/>
    </source>
</evidence>
<feature type="transmembrane region" description="Helical" evidence="1">
    <location>
        <begin position="12"/>
        <end position="30"/>
    </location>
</feature>
<feature type="transmembrane region" description="Helical" evidence="1">
    <location>
        <begin position="95"/>
        <end position="113"/>
    </location>
</feature>
<dbReference type="SUPFAM" id="SSF103481">
    <property type="entry name" value="Multidrug resistance efflux transporter EmrE"/>
    <property type="match status" value="1"/>
</dbReference>
<dbReference type="AlphaFoldDB" id="A0A3A9ARU6"/>
<dbReference type="OrthoDB" id="3192564at2"/>
<dbReference type="RefSeq" id="WP_120465792.1">
    <property type="nucleotide sequence ID" value="NZ_CATAJS010000010.1"/>
</dbReference>
<keyword evidence="1" id="KW-1133">Transmembrane helix</keyword>
<accession>A0A3A9ARU6</accession>
<protein>
    <submittedName>
        <fullName evidence="2">Transporter</fullName>
    </submittedName>
</protein>